<dbReference type="SUPFAM" id="SSF49464">
    <property type="entry name" value="Carboxypeptidase regulatory domain-like"/>
    <property type="match status" value="1"/>
</dbReference>
<reference evidence="15 16" key="1">
    <citation type="journal article" date="2016" name="Nat. Biotechnol.">
        <title>Measurement of bacterial replication rates in microbial communities.</title>
        <authorList>
            <person name="Brown C.T."/>
            <person name="Olm M.R."/>
            <person name="Thomas B.C."/>
            <person name="Banfield J.F."/>
        </authorList>
    </citation>
    <scope>NUCLEOTIDE SEQUENCE [LARGE SCALE GENOMIC DNA]</scope>
    <source>
        <strain evidence="15">42_262</strain>
    </source>
</reference>
<sequence>MKKIMKHKFQYMLLLLLAIPCHSFAGEKSHVADSENLLLNKSLQQSVTIKGNVTDAAGEPLIGVSVLVKGTTNGTITDFDGNFSLSAQKGDILEISYIGYATQSVTITNNQPLKIVLKEDTKVLDEVVVTALGIKREQKALSYNVQQVKNDAFNTVKEANFMSALVGKVAGVTINSSSTGAGGAARVIMRGSKSITKDNNALYVIDGIPMFNANAGGASDSRYSTQAGSDGVADLNPDDIESINMLTGPSAAALYGNAAANGVVLINTKKGNVERTSLTVTNNTTFSDVYMMPEMQNRYGNMEGAFESWGGTTTKRYDPKKFFNTGSNVINTISFSTGTKKNQTYASASTTHSTGIIPNNSYSRYNFSIRNTANFLNDKLTLDLSANYIIQNDKNMTSQGEYFNPIPALYLFPRNDNFDEIQLYERYSVGRDLMVQYWPYDAQGMSLQNPYWIANRMNRTTKKNRYMISGGLTYKIADWVNVVGRVKVDNSDYRMQQKRYASTLGTFAGANGFYSDMTRTDRNIYADVMVNIDKRIKDFSINANIGASIKDLVYEQMGGEGDLAGIPNFFTVRNLNYSSNFKPKQFGYHDQSQSIFANLEVGWKSQVYLTLTGRNDWESMLAYTDTPSFFYPSVGLSVVLSEMFKLPEFMSYAKVRGSYSKVASSFERYLSNPGFAFNEQSHQWATSTTRPAKNLKPEDTRSWEIGLNLKFWRDLSLDFTYYHSNTYNQTFSVDEPSSSGFSKSYVQTGNIENHGIEMALGYGHQWGDFTWNSTYTFTLNRSKVISLADGEINQNTGEVIEMPELRVATLGADGYGPRVILRKGGSMSDLYVEKELKRDGNGSIWVDSQSGKLAVTTYDSPKKIGDMAPKANMGWYNSFSYKGFNLGMMLTARLGGLVVSNTQGVLDYYGVSKASADARDAGGVWINNGYVDAKEYYQTIGGSNGGLGQYYTYSATNVRLSELSFSYAFPKKWFNNKVGITAGFVAKNLWMIYCKAPFDPELTASTSSNFYQGVDYFMTPSTRNLGFNVKFQF</sequence>
<dbReference type="GO" id="GO:0044718">
    <property type="term" value="P:siderophore transmembrane transport"/>
    <property type="evidence" value="ECO:0007669"/>
    <property type="project" value="TreeGrafter"/>
</dbReference>
<accession>A0A1Q6JLL1</accession>
<comment type="caution">
    <text evidence="15">The sequence shown here is derived from an EMBL/GenBank/DDBJ whole genome shotgun (WGS) entry which is preliminary data.</text>
</comment>
<evidence type="ECO:0000256" key="7">
    <source>
        <dbReference type="ARBA" id="ARBA00023136"/>
    </source>
</evidence>
<evidence type="ECO:0000313" key="16">
    <source>
        <dbReference type="Proteomes" id="UP000186631"/>
    </source>
</evidence>
<feature type="domain" description="TonB-dependent receptor plug" evidence="14">
    <location>
        <begin position="139"/>
        <end position="263"/>
    </location>
</feature>
<keyword evidence="7 10" id="KW-0472">Membrane</keyword>
<dbReference type="SUPFAM" id="SSF56935">
    <property type="entry name" value="Porins"/>
    <property type="match status" value="1"/>
</dbReference>
<dbReference type="Gene3D" id="2.60.40.1120">
    <property type="entry name" value="Carboxypeptidase-like, regulatory domain"/>
    <property type="match status" value="1"/>
</dbReference>
<dbReference type="InterPro" id="IPR012910">
    <property type="entry name" value="Plug_dom"/>
</dbReference>
<dbReference type="InterPro" id="IPR039426">
    <property type="entry name" value="TonB-dep_rcpt-like"/>
</dbReference>
<dbReference type="Pfam" id="PF13715">
    <property type="entry name" value="CarbopepD_reg_2"/>
    <property type="match status" value="1"/>
</dbReference>
<feature type="domain" description="TonB-dependent receptor-like beta-barrel" evidence="13">
    <location>
        <begin position="423"/>
        <end position="813"/>
    </location>
</feature>
<name>A0A1Q6JLL1_PHOVU</name>
<dbReference type="PANTHER" id="PTHR30069:SF29">
    <property type="entry name" value="HEMOGLOBIN AND HEMOGLOBIN-HAPTOGLOBIN-BINDING PROTEIN 1-RELATED"/>
    <property type="match status" value="1"/>
</dbReference>
<dbReference type="Gene3D" id="2.40.170.20">
    <property type="entry name" value="TonB-dependent receptor, beta-barrel domain"/>
    <property type="match status" value="1"/>
</dbReference>
<organism evidence="15 16">
    <name type="scientific">Phocaeicola vulgatus</name>
    <name type="common">Bacteroides vulgatus</name>
    <dbReference type="NCBI Taxonomy" id="821"/>
    <lineage>
        <taxon>Bacteria</taxon>
        <taxon>Pseudomonadati</taxon>
        <taxon>Bacteroidota</taxon>
        <taxon>Bacteroidia</taxon>
        <taxon>Bacteroidales</taxon>
        <taxon>Bacteroidaceae</taxon>
        <taxon>Phocaeicola</taxon>
    </lineage>
</organism>
<evidence type="ECO:0000256" key="8">
    <source>
        <dbReference type="ARBA" id="ARBA00023170"/>
    </source>
</evidence>
<evidence type="ECO:0000256" key="6">
    <source>
        <dbReference type="ARBA" id="ARBA00023077"/>
    </source>
</evidence>
<protein>
    <submittedName>
        <fullName evidence="15">SusC/RagA family protein</fullName>
    </submittedName>
</protein>
<evidence type="ECO:0000313" key="15">
    <source>
        <dbReference type="EMBL" id="OKZ53972.1"/>
    </source>
</evidence>
<evidence type="ECO:0000256" key="4">
    <source>
        <dbReference type="ARBA" id="ARBA00022692"/>
    </source>
</evidence>
<keyword evidence="6 11" id="KW-0798">TonB box</keyword>
<keyword evidence="4 10" id="KW-0812">Transmembrane</keyword>
<dbReference type="GO" id="GO:0015344">
    <property type="term" value="F:siderophore uptake transmembrane transporter activity"/>
    <property type="evidence" value="ECO:0007669"/>
    <property type="project" value="TreeGrafter"/>
</dbReference>
<comment type="similarity">
    <text evidence="10 11">Belongs to the TonB-dependent receptor family.</text>
</comment>
<dbReference type="InterPro" id="IPR036942">
    <property type="entry name" value="Beta-barrel_TonB_sf"/>
</dbReference>
<keyword evidence="8" id="KW-0675">Receptor</keyword>
<evidence type="ECO:0000259" key="14">
    <source>
        <dbReference type="Pfam" id="PF07715"/>
    </source>
</evidence>
<evidence type="ECO:0000256" key="10">
    <source>
        <dbReference type="PROSITE-ProRule" id="PRU01360"/>
    </source>
</evidence>
<feature type="signal peptide" evidence="12">
    <location>
        <begin position="1"/>
        <end position="25"/>
    </location>
</feature>
<dbReference type="InterPro" id="IPR000531">
    <property type="entry name" value="Beta-barrel_TonB"/>
</dbReference>
<dbReference type="AlphaFoldDB" id="A0A1Q6JLL1"/>
<evidence type="ECO:0000256" key="1">
    <source>
        <dbReference type="ARBA" id="ARBA00004571"/>
    </source>
</evidence>
<dbReference type="Proteomes" id="UP000186631">
    <property type="component" value="Unassembled WGS sequence"/>
</dbReference>
<feature type="chain" id="PRO_5043148887" evidence="12">
    <location>
        <begin position="26"/>
        <end position="1033"/>
    </location>
</feature>
<dbReference type="EMBL" id="MNQV01000073">
    <property type="protein sequence ID" value="OKZ53972.1"/>
    <property type="molecule type" value="Genomic_DNA"/>
</dbReference>
<dbReference type="InterPro" id="IPR008969">
    <property type="entry name" value="CarboxyPept-like_regulatory"/>
</dbReference>
<dbReference type="RefSeq" id="WP_011964833.1">
    <property type="nucleotide sequence ID" value="NZ_CBCRWF010000007.1"/>
</dbReference>
<evidence type="ECO:0000256" key="3">
    <source>
        <dbReference type="ARBA" id="ARBA00022452"/>
    </source>
</evidence>
<dbReference type="InterPro" id="IPR023997">
    <property type="entry name" value="TonB-dep_OMP_SusC/RagA_CS"/>
</dbReference>
<evidence type="ECO:0000256" key="11">
    <source>
        <dbReference type="RuleBase" id="RU003357"/>
    </source>
</evidence>
<dbReference type="DNASU" id="5301587"/>
<proteinExistence type="inferred from homology"/>
<dbReference type="NCBIfam" id="TIGR04057">
    <property type="entry name" value="SusC_RagA_signa"/>
    <property type="match status" value="1"/>
</dbReference>
<evidence type="ECO:0000256" key="5">
    <source>
        <dbReference type="ARBA" id="ARBA00022729"/>
    </source>
</evidence>
<dbReference type="PROSITE" id="PS52016">
    <property type="entry name" value="TONB_DEPENDENT_REC_3"/>
    <property type="match status" value="1"/>
</dbReference>
<dbReference type="Gene3D" id="2.170.130.10">
    <property type="entry name" value="TonB-dependent receptor, plug domain"/>
    <property type="match status" value="1"/>
</dbReference>
<evidence type="ECO:0000259" key="13">
    <source>
        <dbReference type="Pfam" id="PF00593"/>
    </source>
</evidence>
<dbReference type="GO" id="GO:0009279">
    <property type="term" value="C:cell outer membrane"/>
    <property type="evidence" value="ECO:0007669"/>
    <property type="project" value="UniProtKB-SubCell"/>
</dbReference>
<keyword evidence="5 12" id="KW-0732">Signal</keyword>
<dbReference type="InterPro" id="IPR023996">
    <property type="entry name" value="TonB-dep_OMP_SusC/RagA"/>
</dbReference>
<evidence type="ECO:0000256" key="12">
    <source>
        <dbReference type="SAM" id="SignalP"/>
    </source>
</evidence>
<evidence type="ECO:0000256" key="2">
    <source>
        <dbReference type="ARBA" id="ARBA00022448"/>
    </source>
</evidence>
<dbReference type="InterPro" id="IPR037066">
    <property type="entry name" value="Plug_dom_sf"/>
</dbReference>
<dbReference type="PANTHER" id="PTHR30069">
    <property type="entry name" value="TONB-DEPENDENT OUTER MEMBRANE RECEPTOR"/>
    <property type="match status" value="1"/>
</dbReference>
<dbReference type="NCBIfam" id="TIGR04056">
    <property type="entry name" value="OMP_RagA_SusC"/>
    <property type="match status" value="1"/>
</dbReference>
<keyword evidence="2 10" id="KW-0813">Transport</keyword>
<keyword evidence="9 10" id="KW-0998">Cell outer membrane</keyword>
<dbReference type="GeneID" id="5301587"/>
<dbReference type="OMA" id="NFRPERT"/>
<evidence type="ECO:0000256" key="9">
    <source>
        <dbReference type="ARBA" id="ARBA00023237"/>
    </source>
</evidence>
<dbReference type="FunFam" id="2.60.40.1120:FF:000003">
    <property type="entry name" value="Outer membrane protein Omp121"/>
    <property type="match status" value="1"/>
</dbReference>
<gene>
    <name evidence="15" type="ORF">BHV80_03145</name>
</gene>
<keyword evidence="3 10" id="KW-1134">Transmembrane beta strand</keyword>
<comment type="subcellular location">
    <subcellularLocation>
        <location evidence="1 10">Cell outer membrane</location>
        <topology evidence="1 10">Multi-pass membrane protein</topology>
    </subcellularLocation>
</comment>
<dbReference type="Pfam" id="PF00593">
    <property type="entry name" value="TonB_dep_Rec_b-barrel"/>
    <property type="match status" value="1"/>
</dbReference>
<dbReference type="Pfam" id="PF07715">
    <property type="entry name" value="Plug"/>
    <property type="match status" value="1"/>
</dbReference>